<name>A0A4U0U032_9PEZI</name>
<accession>A0A4U0U032</accession>
<keyword evidence="2" id="KW-1185">Reference proteome</keyword>
<proteinExistence type="predicted"/>
<dbReference type="Proteomes" id="UP000308549">
    <property type="component" value="Unassembled WGS sequence"/>
</dbReference>
<reference evidence="1 2" key="1">
    <citation type="submission" date="2017-03" db="EMBL/GenBank/DDBJ databases">
        <title>Genomes of endolithic fungi from Antarctica.</title>
        <authorList>
            <person name="Coleine C."/>
            <person name="Masonjones S."/>
            <person name="Stajich J.E."/>
        </authorList>
    </citation>
    <scope>NUCLEOTIDE SEQUENCE [LARGE SCALE GENOMIC DNA]</scope>
    <source>
        <strain evidence="1 2">CCFEE 6315</strain>
    </source>
</reference>
<gene>
    <name evidence="1" type="ORF">B0A50_04195</name>
</gene>
<protein>
    <submittedName>
        <fullName evidence="1">Uncharacterized protein</fullName>
    </submittedName>
</protein>
<evidence type="ECO:0000313" key="1">
    <source>
        <dbReference type="EMBL" id="TKA28223.1"/>
    </source>
</evidence>
<dbReference type="OrthoDB" id="288942at2759"/>
<organism evidence="1 2">
    <name type="scientific">Salinomyces thailandicus</name>
    <dbReference type="NCBI Taxonomy" id="706561"/>
    <lineage>
        <taxon>Eukaryota</taxon>
        <taxon>Fungi</taxon>
        <taxon>Dikarya</taxon>
        <taxon>Ascomycota</taxon>
        <taxon>Pezizomycotina</taxon>
        <taxon>Dothideomycetes</taxon>
        <taxon>Dothideomycetidae</taxon>
        <taxon>Mycosphaerellales</taxon>
        <taxon>Teratosphaeriaceae</taxon>
        <taxon>Salinomyces</taxon>
    </lineage>
</organism>
<comment type="caution">
    <text evidence="1">The sequence shown here is derived from an EMBL/GenBank/DDBJ whole genome shotgun (WGS) entry which is preliminary data.</text>
</comment>
<sequence>MLAQIEAQTKQKVGIVTDEAEAFEKCDAQDASPLFTTLPRELRDLIWAYATAPYEDPNAKFEETAYYYRPGHTARLKTDTALLLTCRRIWLEANAMPMLQSEQSFYYHRAAPDARNPQWMASLTDHNRHNLGHIRLFCQMFAIEKLEAHAGSLRDFCCLDKSAPALAPQAAFRPRMLQVTIRHTDWWFWESEQPLRLEDHWVKNLLNTPDLRSTHLFKLELETLDYKADQLATIVQRIKGFESECKPTHVIDGKPTATKFVLRGEPEVSTWKGPANIDNRTFDPYFGKKWLKYHVVTLTWELRFPSIPRAFVPSLRLAPRVASDTPPPPTAKASRYLARLRRSTRLRRGPGPLKTFSRGMHAARQSVLVEEQKAAARGESTRRRRFELCMGALKAKQWEARWRDERSLLKFEGTIESQ</sequence>
<evidence type="ECO:0000313" key="2">
    <source>
        <dbReference type="Proteomes" id="UP000308549"/>
    </source>
</evidence>
<dbReference type="AlphaFoldDB" id="A0A4U0U032"/>
<dbReference type="EMBL" id="NAJL01000019">
    <property type="protein sequence ID" value="TKA28223.1"/>
    <property type="molecule type" value="Genomic_DNA"/>
</dbReference>